<dbReference type="EMBL" id="JBHFFA010000003">
    <property type="protein sequence ID" value="KAL2634513.1"/>
    <property type="molecule type" value="Genomic_DNA"/>
</dbReference>
<protein>
    <submittedName>
        <fullName evidence="1">Uncharacterized protein</fullName>
    </submittedName>
</protein>
<name>A0ABD1YUY8_9MARC</name>
<proteinExistence type="predicted"/>
<evidence type="ECO:0000313" key="2">
    <source>
        <dbReference type="Proteomes" id="UP001605036"/>
    </source>
</evidence>
<reference evidence="1 2" key="1">
    <citation type="submission" date="2024-09" db="EMBL/GenBank/DDBJ databases">
        <title>Chromosome-scale assembly of Riccia fluitans.</title>
        <authorList>
            <person name="Paukszto L."/>
            <person name="Sawicki J."/>
            <person name="Karawczyk K."/>
            <person name="Piernik-Szablinska J."/>
            <person name="Szczecinska M."/>
            <person name="Mazdziarz M."/>
        </authorList>
    </citation>
    <scope>NUCLEOTIDE SEQUENCE [LARGE SCALE GENOMIC DNA]</scope>
    <source>
        <strain evidence="1">Rf_01</strain>
        <tissue evidence="1">Aerial parts of the thallus</tissue>
    </source>
</reference>
<organism evidence="1 2">
    <name type="scientific">Riccia fluitans</name>
    <dbReference type="NCBI Taxonomy" id="41844"/>
    <lineage>
        <taxon>Eukaryota</taxon>
        <taxon>Viridiplantae</taxon>
        <taxon>Streptophyta</taxon>
        <taxon>Embryophyta</taxon>
        <taxon>Marchantiophyta</taxon>
        <taxon>Marchantiopsida</taxon>
        <taxon>Marchantiidae</taxon>
        <taxon>Marchantiales</taxon>
        <taxon>Ricciaceae</taxon>
        <taxon>Riccia</taxon>
    </lineage>
</organism>
<dbReference type="Proteomes" id="UP001605036">
    <property type="component" value="Unassembled WGS sequence"/>
</dbReference>
<keyword evidence="2" id="KW-1185">Reference proteome</keyword>
<dbReference type="AlphaFoldDB" id="A0ABD1YUY8"/>
<accession>A0ABD1YUY8</accession>
<evidence type="ECO:0000313" key="1">
    <source>
        <dbReference type="EMBL" id="KAL2634513.1"/>
    </source>
</evidence>
<sequence length="81" mass="8389">MYGRGEALEPMYGRGGMKILILAPVGDATMVVGGRLQGSAIVDVLAGRIECAAISCPAAVSTGDDVIRPIEVLKRGAEAFR</sequence>
<comment type="caution">
    <text evidence="1">The sequence shown here is derived from an EMBL/GenBank/DDBJ whole genome shotgun (WGS) entry which is preliminary data.</text>
</comment>
<gene>
    <name evidence="1" type="ORF">R1flu_005992</name>
</gene>